<dbReference type="SUPFAM" id="SSF50447">
    <property type="entry name" value="Translation proteins"/>
    <property type="match status" value="1"/>
</dbReference>
<feature type="binding site" evidence="12">
    <location>
        <begin position="14"/>
        <end position="19"/>
    </location>
    <ligand>
        <name>GTP</name>
        <dbReference type="ChEBI" id="CHEBI:37565"/>
    </ligand>
</feature>
<dbReference type="Gene3D" id="3.30.70.240">
    <property type="match status" value="1"/>
</dbReference>
<dbReference type="Pfam" id="PF00679">
    <property type="entry name" value="EFG_C"/>
    <property type="match status" value="1"/>
</dbReference>
<evidence type="ECO:0000256" key="12">
    <source>
        <dbReference type="HAMAP-Rule" id="MF_00071"/>
    </source>
</evidence>
<comment type="similarity">
    <text evidence="10">Belongs to the GTP-binding elongation factor family. LepA subfamily.</text>
</comment>
<organism evidence="14 15">
    <name type="scientific">bacterium (Candidatus Ratteibacteria) CG01_land_8_20_14_3_00_40_19</name>
    <dbReference type="NCBI Taxonomy" id="2014290"/>
    <lineage>
        <taxon>Bacteria</taxon>
        <taxon>Candidatus Ratteibacteria</taxon>
    </lineage>
</organism>
<evidence type="ECO:0000256" key="9">
    <source>
        <dbReference type="ARBA" id="ARBA00057626"/>
    </source>
</evidence>
<dbReference type="SUPFAM" id="SSF52540">
    <property type="entry name" value="P-loop containing nucleoside triphosphate hydrolases"/>
    <property type="match status" value="1"/>
</dbReference>
<feature type="domain" description="Tr-type G" evidence="13">
    <location>
        <begin position="2"/>
        <end position="179"/>
    </location>
</feature>
<dbReference type="CDD" id="cd01890">
    <property type="entry name" value="LepA"/>
    <property type="match status" value="1"/>
</dbReference>
<dbReference type="GO" id="GO:0003924">
    <property type="term" value="F:GTPase activity"/>
    <property type="evidence" value="ECO:0007669"/>
    <property type="project" value="UniProtKB-UniRule"/>
</dbReference>
<evidence type="ECO:0000256" key="5">
    <source>
        <dbReference type="ARBA" id="ARBA00022917"/>
    </source>
</evidence>
<dbReference type="GO" id="GO:0003746">
    <property type="term" value="F:translation elongation factor activity"/>
    <property type="evidence" value="ECO:0007669"/>
    <property type="project" value="UniProtKB-UniRule"/>
</dbReference>
<evidence type="ECO:0000259" key="13">
    <source>
        <dbReference type="PROSITE" id="PS51722"/>
    </source>
</evidence>
<protein>
    <recommendedName>
        <fullName evidence="11 12">Elongation factor 4</fullName>
        <shortName evidence="12">EF-4</shortName>
        <ecNumber evidence="11 12">3.6.5.n1</ecNumber>
    </recommendedName>
    <alternativeName>
        <fullName evidence="12">Ribosomal back-translocase LepA</fullName>
    </alternativeName>
</protein>
<comment type="caution">
    <text evidence="14">The sequence shown here is derived from an EMBL/GenBank/DDBJ whole genome shotgun (WGS) entry which is preliminary data.</text>
</comment>
<evidence type="ECO:0000256" key="7">
    <source>
        <dbReference type="ARBA" id="ARBA00023136"/>
    </source>
</evidence>
<gene>
    <name evidence="12 14" type="primary">lepA</name>
    <name evidence="14" type="ORF">COS11_03710</name>
</gene>
<dbReference type="Gene3D" id="3.40.50.300">
    <property type="entry name" value="P-loop containing nucleotide triphosphate hydrolases"/>
    <property type="match status" value="1"/>
</dbReference>
<dbReference type="EC" id="3.6.5.n1" evidence="11 12"/>
<dbReference type="FunFam" id="3.30.70.2570:FF:000001">
    <property type="entry name" value="Translation factor GUF1, mitochondrial"/>
    <property type="match status" value="1"/>
</dbReference>
<keyword evidence="7 12" id="KW-0472">Membrane</keyword>
<dbReference type="InterPro" id="IPR035654">
    <property type="entry name" value="LepA_IV"/>
</dbReference>
<dbReference type="GO" id="GO:0005525">
    <property type="term" value="F:GTP binding"/>
    <property type="evidence" value="ECO:0007669"/>
    <property type="project" value="UniProtKB-UniRule"/>
</dbReference>
<dbReference type="AlphaFoldDB" id="A0A2M7E8S2"/>
<dbReference type="Pfam" id="PF00009">
    <property type="entry name" value="GTP_EFTU"/>
    <property type="match status" value="1"/>
</dbReference>
<evidence type="ECO:0000256" key="6">
    <source>
        <dbReference type="ARBA" id="ARBA00023134"/>
    </source>
</evidence>
<reference evidence="15" key="1">
    <citation type="submission" date="2017-09" db="EMBL/GenBank/DDBJ databases">
        <title>Depth-based differentiation of microbial function through sediment-hosted aquifers and enrichment of novel symbionts in the deep terrestrial subsurface.</title>
        <authorList>
            <person name="Probst A.J."/>
            <person name="Ladd B."/>
            <person name="Jarett J.K."/>
            <person name="Geller-Mcgrath D.E."/>
            <person name="Sieber C.M.K."/>
            <person name="Emerson J.B."/>
            <person name="Anantharaman K."/>
            <person name="Thomas B.C."/>
            <person name="Malmstrom R."/>
            <person name="Stieglmeier M."/>
            <person name="Klingl A."/>
            <person name="Woyke T."/>
            <person name="Ryan C.M."/>
            <person name="Banfield J.F."/>
        </authorList>
    </citation>
    <scope>NUCLEOTIDE SEQUENCE [LARGE SCALE GENOMIC DNA]</scope>
</reference>
<evidence type="ECO:0000256" key="8">
    <source>
        <dbReference type="ARBA" id="ARBA00050293"/>
    </source>
</evidence>
<evidence type="ECO:0000256" key="4">
    <source>
        <dbReference type="ARBA" id="ARBA00022801"/>
    </source>
</evidence>
<dbReference type="CDD" id="cd03709">
    <property type="entry name" value="lepA_C"/>
    <property type="match status" value="1"/>
</dbReference>
<dbReference type="InterPro" id="IPR035647">
    <property type="entry name" value="EFG_III/V"/>
</dbReference>
<evidence type="ECO:0000256" key="1">
    <source>
        <dbReference type="ARBA" id="ARBA00005454"/>
    </source>
</evidence>
<dbReference type="InterPro" id="IPR027417">
    <property type="entry name" value="P-loop_NTPase"/>
</dbReference>
<comment type="similarity">
    <text evidence="1 12">Belongs to the TRAFAC class translation factor GTPase superfamily. Classic translation factor GTPase family. LepA subfamily.</text>
</comment>
<dbReference type="NCBIfam" id="TIGR01393">
    <property type="entry name" value="lepA"/>
    <property type="match status" value="1"/>
</dbReference>
<dbReference type="GO" id="GO:0043022">
    <property type="term" value="F:ribosome binding"/>
    <property type="evidence" value="ECO:0007669"/>
    <property type="project" value="UniProtKB-UniRule"/>
</dbReference>
<dbReference type="Gene3D" id="3.30.70.870">
    <property type="entry name" value="Elongation Factor G (Translational Gtpase), domain 3"/>
    <property type="match status" value="1"/>
</dbReference>
<evidence type="ECO:0000256" key="2">
    <source>
        <dbReference type="ARBA" id="ARBA00022475"/>
    </source>
</evidence>
<dbReference type="InterPro" id="IPR013842">
    <property type="entry name" value="LepA_CTD"/>
</dbReference>
<dbReference type="NCBIfam" id="TIGR00231">
    <property type="entry name" value="small_GTP"/>
    <property type="match status" value="1"/>
</dbReference>
<dbReference type="EMBL" id="PETL01000180">
    <property type="protein sequence ID" value="PIV64142.1"/>
    <property type="molecule type" value="Genomic_DNA"/>
</dbReference>
<dbReference type="PROSITE" id="PS51722">
    <property type="entry name" value="G_TR_2"/>
    <property type="match status" value="1"/>
</dbReference>
<keyword evidence="14" id="KW-0251">Elongation factor</keyword>
<dbReference type="InterPro" id="IPR009000">
    <property type="entry name" value="Transl_B-barrel_sf"/>
</dbReference>
<keyword evidence="5 12" id="KW-0648">Protein biosynthesis</keyword>
<dbReference type="InterPro" id="IPR006297">
    <property type="entry name" value="EF-4"/>
</dbReference>
<keyword evidence="3 12" id="KW-0547">Nucleotide-binding</keyword>
<feature type="binding site" evidence="12">
    <location>
        <begin position="126"/>
        <end position="129"/>
    </location>
    <ligand>
        <name>GTP</name>
        <dbReference type="ChEBI" id="CHEBI:37565"/>
    </ligand>
</feature>
<proteinExistence type="inferred from homology"/>
<dbReference type="Proteomes" id="UP000228886">
    <property type="component" value="Unassembled WGS sequence"/>
</dbReference>
<evidence type="ECO:0000313" key="15">
    <source>
        <dbReference type="Proteomes" id="UP000228886"/>
    </source>
</evidence>
<sequence>MKNIRNFCIIAHVDHGKSTLADRILQFTHTIGERNFRDQILDSMDLEREHGVTIKSHPVRILYDGYILNLLDTPGHIDFSSEVARGLTASEGALLLVDASQGVQAQTVTNLKFAEKLGLLIIPVINKIDLSTSQIEKTKEQLMNLLKVKEEEIILASAKEGIGVEKILDAIIGKIPPPKGEESPFRGLIFDAHHNPYQGADLYIRVKDGRIEKRTPIKFLARDLVGEVKEVGVFKPEPEEVDSLSAGEVGYLSVNIKDLRKILVGDTITTVDNGSKTPLVPAEKNKTFVYSSFYPADDGNYESLREGLLKLSLNDPSFTYEPETSSSLGPGFRCGFSGLFHMEIIQERLEREYNLSLVRTTPYLTLRIKNKNGEMVKVKDPASLPPLSEIKEIQEPFLSLFIIAPSSNIGDLIQLCLNRRGKQKSLVYLSTDTVLLTFEMPFSEILVDFYDRLKTVTHGFGSLDYYFIGYRSSDLIKLDILINGKPVDALSLIVPRENSQQRAMAILKKLKKAIPTQLFQVVIQAVINNRIIARETISARKKFVTGKCYGGDITRKRKLWEKQKSGKKRMKSIGTVKIPQEAFLAVLKT</sequence>
<dbReference type="InterPro" id="IPR038363">
    <property type="entry name" value="LepA_C_sf"/>
</dbReference>
<dbReference type="HAMAP" id="MF_00071">
    <property type="entry name" value="LepA"/>
    <property type="match status" value="1"/>
</dbReference>
<keyword evidence="4 12" id="KW-0378">Hydrolase</keyword>
<comment type="function">
    <text evidence="9 12">Required for accurate and efficient protein synthesis under certain stress conditions. May act as a fidelity factor of the translation reaction, by catalyzing a one-codon backward translocation of tRNAs on improperly translocated ribosomes. Back-translocation proceeds from a post-translocation (POST) complex to a pre-translocation (PRE) complex, thus giving elongation factor G a second chance to translocate the tRNAs correctly. Binds to ribosomes in a GTP-dependent manner.</text>
</comment>
<dbReference type="InterPro" id="IPR005225">
    <property type="entry name" value="Small_GTP-bd"/>
</dbReference>
<evidence type="ECO:0000256" key="11">
    <source>
        <dbReference type="ARBA" id="ARBA00066744"/>
    </source>
</evidence>
<keyword evidence="2 12" id="KW-1003">Cell membrane</keyword>
<dbReference type="InterPro" id="IPR000795">
    <property type="entry name" value="T_Tr_GTP-bd_dom"/>
</dbReference>
<dbReference type="PRINTS" id="PR00315">
    <property type="entry name" value="ELONGATNFCT"/>
</dbReference>
<dbReference type="Pfam" id="PF06421">
    <property type="entry name" value="LepA_C"/>
    <property type="match status" value="1"/>
</dbReference>
<name>A0A2M7E8S2_9BACT</name>
<dbReference type="Gene3D" id="3.30.70.2570">
    <property type="entry name" value="Elongation factor 4, C-terminal domain"/>
    <property type="match status" value="1"/>
</dbReference>
<dbReference type="Gene3D" id="2.40.30.10">
    <property type="entry name" value="Translation factors"/>
    <property type="match status" value="1"/>
</dbReference>
<evidence type="ECO:0000256" key="3">
    <source>
        <dbReference type="ARBA" id="ARBA00022741"/>
    </source>
</evidence>
<evidence type="ECO:0000313" key="14">
    <source>
        <dbReference type="EMBL" id="PIV64142.1"/>
    </source>
</evidence>
<accession>A0A2M7E8S2</accession>
<dbReference type="CDD" id="cd16260">
    <property type="entry name" value="EF4_III"/>
    <property type="match status" value="1"/>
</dbReference>
<dbReference type="InterPro" id="IPR000640">
    <property type="entry name" value="EFG_V-like"/>
</dbReference>
<dbReference type="SUPFAM" id="SSF54980">
    <property type="entry name" value="EF-G C-terminal domain-like"/>
    <property type="match status" value="2"/>
</dbReference>
<comment type="catalytic activity">
    <reaction evidence="8 12">
        <text>GTP + H2O = GDP + phosphate + H(+)</text>
        <dbReference type="Rhea" id="RHEA:19669"/>
        <dbReference type="ChEBI" id="CHEBI:15377"/>
        <dbReference type="ChEBI" id="CHEBI:15378"/>
        <dbReference type="ChEBI" id="CHEBI:37565"/>
        <dbReference type="ChEBI" id="CHEBI:43474"/>
        <dbReference type="ChEBI" id="CHEBI:58189"/>
        <dbReference type="EC" id="3.6.5.n1"/>
    </reaction>
</comment>
<dbReference type="GO" id="GO:0005886">
    <property type="term" value="C:plasma membrane"/>
    <property type="evidence" value="ECO:0007669"/>
    <property type="project" value="UniProtKB-SubCell"/>
</dbReference>
<keyword evidence="6 12" id="KW-0342">GTP-binding</keyword>
<dbReference type="GO" id="GO:0045727">
    <property type="term" value="P:positive regulation of translation"/>
    <property type="evidence" value="ECO:0007669"/>
    <property type="project" value="UniProtKB-UniRule"/>
</dbReference>
<evidence type="ECO:0000256" key="10">
    <source>
        <dbReference type="ARBA" id="ARBA00061052"/>
    </source>
</evidence>
<dbReference type="PANTHER" id="PTHR43512:SF4">
    <property type="entry name" value="TRANSLATION FACTOR GUF1 HOMOLOG, CHLOROPLASTIC"/>
    <property type="match status" value="1"/>
</dbReference>
<comment type="subcellular location">
    <subcellularLocation>
        <location evidence="12">Cell membrane</location>
        <topology evidence="12">Peripheral membrane protein</topology>
        <orientation evidence="12">Cytoplasmic side</orientation>
    </subcellularLocation>
</comment>
<dbReference type="PANTHER" id="PTHR43512">
    <property type="entry name" value="TRANSLATION FACTOR GUF1-RELATED"/>
    <property type="match status" value="1"/>
</dbReference>